<dbReference type="InterPro" id="IPR029058">
    <property type="entry name" value="AB_hydrolase_fold"/>
</dbReference>
<sequence>MSVSGATVARRARSRLSPAEARRRLRRRQYVDALFNSREPDRTSWAVTDDGARLRVHHHGPSGAPVLVLIHGWSCCIEYWNPQINALAERFHVIAYDQRGHGDSTWGRRKFDSDVLADDLYAVVSQTVPDGSKAVFVGHSMGGITLQAWAHRHRQQAEDRAAAMVLANTTWGGIATESRVLPFVNGPIKAPLWLLQMALAVPLPLPGDRFTRSVIRHRILNSRSATADHAAFVLAMTRSCTPSSRAKAAVALLQLAMGPTGAEAISVPTTVIGGRHDLLLPHAMTQRIAHALSVRGQLDRLVVLDTGHASNIEAAEDFTAEIHRVMHTASPSPEITETAS</sequence>
<dbReference type="Pfam" id="PF00561">
    <property type="entry name" value="Abhydrolase_1"/>
    <property type="match status" value="1"/>
</dbReference>
<dbReference type="Gene3D" id="3.40.50.1820">
    <property type="entry name" value="alpha/beta hydrolase"/>
    <property type="match status" value="1"/>
</dbReference>
<dbReference type="InterPro" id="IPR050266">
    <property type="entry name" value="AB_hydrolase_sf"/>
</dbReference>
<dbReference type="AlphaFoldDB" id="R7Y6B4"/>
<evidence type="ECO:0000313" key="4">
    <source>
        <dbReference type="Proteomes" id="UP000013569"/>
    </source>
</evidence>
<dbReference type="InterPro" id="IPR000073">
    <property type="entry name" value="AB_hydrolase_1"/>
</dbReference>
<dbReference type="PANTHER" id="PTHR43798:SF31">
    <property type="entry name" value="AB HYDROLASE SUPERFAMILY PROTEIN YCLE"/>
    <property type="match status" value="1"/>
</dbReference>
<dbReference type="PATRIC" id="fig|1316928.3.peg.3336"/>
<dbReference type="RefSeq" id="WP_010843707.1">
    <property type="nucleotide sequence ID" value="NZ_AQPW01000022.1"/>
</dbReference>
<keyword evidence="1 3" id="KW-0378">Hydrolase</keyword>
<dbReference type="EMBL" id="AQPW01000022">
    <property type="protein sequence ID" value="EON31603.1"/>
    <property type="molecule type" value="Genomic_DNA"/>
</dbReference>
<protein>
    <submittedName>
        <fullName evidence="3">Alpha/beta hydrolase-like protein</fullName>
    </submittedName>
</protein>
<accession>R7Y6B4</accession>
<evidence type="ECO:0000256" key="1">
    <source>
        <dbReference type="ARBA" id="ARBA00022801"/>
    </source>
</evidence>
<comment type="caution">
    <text evidence="3">The sequence shown here is derived from an EMBL/GenBank/DDBJ whole genome shotgun (WGS) entry which is preliminary data.</text>
</comment>
<reference evidence="3 4" key="1">
    <citation type="journal article" date="2013" name="Genome Announc.">
        <title>Draft Genome Sequence of a Benzothiophene-Desulfurizing Bacterium, Gordona terrae Strain C-6.</title>
        <authorList>
            <person name="Wang W."/>
            <person name="Ma T."/>
            <person name="Ren Y."/>
            <person name="Li G."/>
        </authorList>
    </citation>
    <scope>NUCLEOTIDE SEQUENCE [LARGE SCALE GENOMIC DNA]</scope>
    <source>
        <strain evidence="3 4">C-6</strain>
    </source>
</reference>
<name>R7Y6B4_9ACTN</name>
<organism evidence="3 4">
    <name type="scientific">Gordonia terrae C-6</name>
    <dbReference type="NCBI Taxonomy" id="1316928"/>
    <lineage>
        <taxon>Bacteria</taxon>
        <taxon>Bacillati</taxon>
        <taxon>Actinomycetota</taxon>
        <taxon>Actinomycetes</taxon>
        <taxon>Mycobacteriales</taxon>
        <taxon>Gordoniaceae</taxon>
        <taxon>Gordonia</taxon>
    </lineage>
</organism>
<evidence type="ECO:0000259" key="2">
    <source>
        <dbReference type="Pfam" id="PF00561"/>
    </source>
</evidence>
<dbReference type="SUPFAM" id="SSF53474">
    <property type="entry name" value="alpha/beta-Hydrolases"/>
    <property type="match status" value="1"/>
</dbReference>
<dbReference type="GO" id="GO:0016787">
    <property type="term" value="F:hydrolase activity"/>
    <property type="evidence" value="ECO:0007669"/>
    <property type="project" value="UniProtKB-KW"/>
</dbReference>
<dbReference type="GO" id="GO:0016020">
    <property type="term" value="C:membrane"/>
    <property type="evidence" value="ECO:0007669"/>
    <property type="project" value="TreeGrafter"/>
</dbReference>
<dbReference type="Proteomes" id="UP000013569">
    <property type="component" value="Unassembled WGS sequence"/>
</dbReference>
<proteinExistence type="predicted"/>
<gene>
    <name evidence="3" type="ORF">GTC6_16525</name>
</gene>
<dbReference type="OrthoDB" id="5422338at2"/>
<dbReference type="PANTHER" id="PTHR43798">
    <property type="entry name" value="MONOACYLGLYCEROL LIPASE"/>
    <property type="match status" value="1"/>
</dbReference>
<evidence type="ECO:0000313" key="3">
    <source>
        <dbReference type="EMBL" id="EON31603.1"/>
    </source>
</evidence>
<feature type="domain" description="AB hydrolase-1" evidence="2">
    <location>
        <begin position="65"/>
        <end position="314"/>
    </location>
</feature>